<reference evidence="1" key="1">
    <citation type="submission" date="2023-11" db="EMBL/GenBank/DDBJ databases">
        <title>Genome assemblies of two species of porcelain crab, Petrolisthes cinctipes and Petrolisthes manimaculis (Anomura: Porcellanidae).</title>
        <authorList>
            <person name="Angst P."/>
        </authorList>
    </citation>
    <scope>NUCLEOTIDE SEQUENCE</scope>
    <source>
        <strain evidence="1">PB745_02</strain>
        <tissue evidence="1">Gill</tissue>
    </source>
</reference>
<dbReference type="AlphaFoldDB" id="A0AAE1Q793"/>
<gene>
    <name evidence="1" type="ORF">Pmani_008251</name>
</gene>
<keyword evidence="2" id="KW-1185">Reference proteome</keyword>
<organism evidence="1 2">
    <name type="scientific">Petrolisthes manimaculis</name>
    <dbReference type="NCBI Taxonomy" id="1843537"/>
    <lineage>
        <taxon>Eukaryota</taxon>
        <taxon>Metazoa</taxon>
        <taxon>Ecdysozoa</taxon>
        <taxon>Arthropoda</taxon>
        <taxon>Crustacea</taxon>
        <taxon>Multicrustacea</taxon>
        <taxon>Malacostraca</taxon>
        <taxon>Eumalacostraca</taxon>
        <taxon>Eucarida</taxon>
        <taxon>Decapoda</taxon>
        <taxon>Pleocyemata</taxon>
        <taxon>Anomura</taxon>
        <taxon>Galatheoidea</taxon>
        <taxon>Porcellanidae</taxon>
        <taxon>Petrolisthes</taxon>
    </lineage>
</organism>
<name>A0AAE1Q793_9EUCA</name>
<accession>A0AAE1Q793</accession>
<comment type="caution">
    <text evidence="1">The sequence shown here is derived from an EMBL/GenBank/DDBJ whole genome shotgun (WGS) entry which is preliminary data.</text>
</comment>
<dbReference type="Proteomes" id="UP001292094">
    <property type="component" value="Unassembled WGS sequence"/>
</dbReference>
<evidence type="ECO:0000313" key="2">
    <source>
        <dbReference type="Proteomes" id="UP001292094"/>
    </source>
</evidence>
<evidence type="ECO:0000313" key="1">
    <source>
        <dbReference type="EMBL" id="KAK4320878.1"/>
    </source>
</evidence>
<dbReference type="EMBL" id="JAWZYT010000630">
    <property type="protein sequence ID" value="KAK4320878.1"/>
    <property type="molecule type" value="Genomic_DNA"/>
</dbReference>
<sequence length="140" mass="15263">MANALEKSDAVVKGGDYNNDHGSSMALLVEGGNRDDGVQERLLVEATVQMIRKQLFGCHLVLASTNKQSSFFSSIVRELIGRGVAAGVVVSGETLSQSPTNNAQSYKHHRKRAELWQGGEATCKVLIFDYTTNDTYTAKR</sequence>
<proteinExistence type="predicted"/>
<protein>
    <submittedName>
        <fullName evidence="1">Uncharacterized protein</fullName>
    </submittedName>
</protein>